<accession>A0A915HUJ7</accession>
<reference evidence="2" key="1">
    <citation type="submission" date="2022-11" db="UniProtKB">
        <authorList>
            <consortium name="WormBaseParasite"/>
        </authorList>
    </citation>
    <scope>IDENTIFICATION</scope>
</reference>
<keyword evidence="1" id="KW-1185">Reference proteome</keyword>
<dbReference type="Proteomes" id="UP000887565">
    <property type="component" value="Unplaced"/>
</dbReference>
<name>A0A915HUJ7_ROMCU</name>
<proteinExistence type="predicted"/>
<dbReference type="WBParaSite" id="nRc.2.0.1.t05450-RA">
    <property type="protein sequence ID" value="nRc.2.0.1.t05450-RA"/>
    <property type="gene ID" value="nRc.2.0.1.g05450"/>
</dbReference>
<evidence type="ECO:0000313" key="2">
    <source>
        <dbReference type="WBParaSite" id="nRc.2.0.1.t05450-RA"/>
    </source>
</evidence>
<organism evidence="1 2">
    <name type="scientific">Romanomermis culicivorax</name>
    <name type="common">Nematode worm</name>
    <dbReference type="NCBI Taxonomy" id="13658"/>
    <lineage>
        <taxon>Eukaryota</taxon>
        <taxon>Metazoa</taxon>
        <taxon>Ecdysozoa</taxon>
        <taxon>Nematoda</taxon>
        <taxon>Enoplea</taxon>
        <taxon>Dorylaimia</taxon>
        <taxon>Mermithida</taxon>
        <taxon>Mermithoidea</taxon>
        <taxon>Mermithidae</taxon>
        <taxon>Romanomermis</taxon>
    </lineage>
</organism>
<evidence type="ECO:0000313" key="1">
    <source>
        <dbReference type="Proteomes" id="UP000887565"/>
    </source>
</evidence>
<sequence>MVDFSEYLARSERFYHDENRKNKEYRLKFRSHFLPEKNIVEKASSWIYPTRHICFADIPMHIRFDSDDDENDDTQGS</sequence>
<protein>
    <submittedName>
        <fullName evidence="2">Uncharacterized protein</fullName>
    </submittedName>
</protein>
<dbReference type="AlphaFoldDB" id="A0A915HUJ7"/>